<evidence type="ECO:0000259" key="2">
    <source>
        <dbReference type="PROSITE" id="PS00036"/>
    </source>
</evidence>
<dbReference type="EMBL" id="LFMY01000004">
    <property type="protein sequence ID" value="OKL61198.1"/>
    <property type="molecule type" value="Genomic_DNA"/>
</dbReference>
<dbReference type="CDD" id="cd14688">
    <property type="entry name" value="bZIP_YAP"/>
    <property type="match status" value="1"/>
</dbReference>
<evidence type="ECO:0000313" key="4">
    <source>
        <dbReference type="Proteomes" id="UP000214365"/>
    </source>
</evidence>
<feature type="region of interest" description="Disordered" evidence="1">
    <location>
        <begin position="1"/>
        <end position="60"/>
    </location>
</feature>
<evidence type="ECO:0000256" key="1">
    <source>
        <dbReference type="SAM" id="MobiDB-lite"/>
    </source>
</evidence>
<dbReference type="STRING" id="1441469.A0A225AV64"/>
<proteinExistence type="predicted"/>
<comment type="caution">
    <text evidence="3">The sequence shown here is derived from an EMBL/GenBank/DDBJ whole genome shotgun (WGS) entry which is preliminary data.</text>
</comment>
<dbReference type="RefSeq" id="XP_020121319.1">
    <property type="nucleotide sequence ID" value="XM_020266198.1"/>
</dbReference>
<dbReference type="GeneID" id="31002905"/>
<dbReference type="InterPro" id="IPR004827">
    <property type="entry name" value="bZIP"/>
</dbReference>
<feature type="domain" description="BZIP" evidence="2">
    <location>
        <begin position="24"/>
        <end position="38"/>
    </location>
</feature>
<accession>A0A225AV64</accession>
<dbReference type="AlphaFoldDB" id="A0A225AV64"/>
<dbReference type="Pfam" id="PF11905">
    <property type="entry name" value="DUF3425"/>
    <property type="match status" value="1"/>
</dbReference>
<dbReference type="OrthoDB" id="5973539at2759"/>
<dbReference type="GO" id="GO:0003700">
    <property type="term" value="F:DNA-binding transcription factor activity"/>
    <property type="evidence" value="ECO:0007669"/>
    <property type="project" value="InterPro"/>
</dbReference>
<keyword evidence="4" id="KW-1185">Reference proteome</keyword>
<dbReference type="PANTHER" id="PTHR38116:SF8">
    <property type="entry name" value="BZIP DOMAIN-CONTAINING PROTEIN"/>
    <property type="match status" value="1"/>
</dbReference>
<reference evidence="3 4" key="1">
    <citation type="submission" date="2015-06" db="EMBL/GenBank/DDBJ databases">
        <title>Talaromyces atroroseus IBT 11181 draft genome.</title>
        <authorList>
            <person name="Rasmussen K.B."/>
            <person name="Rasmussen S."/>
            <person name="Petersen B."/>
            <person name="Sicheritz-Ponten T."/>
            <person name="Mortensen U.H."/>
            <person name="Thrane U."/>
        </authorList>
    </citation>
    <scope>NUCLEOTIDE SEQUENCE [LARGE SCALE GENOMIC DNA]</scope>
    <source>
        <strain evidence="3 4">IBT 11181</strain>
    </source>
</reference>
<evidence type="ECO:0000313" key="3">
    <source>
        <dbReference type="EMBL" id="OKL61198.1"/>
    </source>
</evidence>
<protein>
    <recommendedName>
        <fullName evidence="2">BZIP domain-containing protein</fullName>
    </recommendedName>
</protein>
<dbReference type="PROSITE" id="PS00036">
    <property type="entry name" value="BZIP_BASIC"/>
    <property type="match status" value="1"/>
</dbReference>
<dbReference type="InterPro" id="IPR021833">
    <property type="entry name" value="DUF3425"/>
</dbReference>
<gene>
    <name evidence="3" type="ORF">UA08_03150</name>
</gene>
<dbReference type="Proteomes" id="UP000214365">
    <property type="component" value="Unassembled WGS sequence"/>
</dbReference>
<organism evidence="3 4">
    <name type="scientific">Talaromyces atroroseus</name>
    <dbReference type="NCBI Taxonomy" id="1441469"/>
    <lineage>
        <taxon>Eukaryota</taxon>
        <taxon>Fungi</taxon>
        <taxon>Dikarya</taxon>
        <taxon>Ascomycota</taxon>
        <taxon>Pezizomycotina</taxon>
        <taxon>Eurotiomycetes</taxon>
        <taxon>Eurotiomycetidae</taxon>
        <taxon>Eurotiales</taxon>
        <taxon>Trichocomaceae</taxon>
        <taxon>Talaromyces</taxon>
        <taxon>Talaromyces sect. Trachyspermi</taxon>
    </lineage>
</organism>
<sequence length="457" mass="50874">MADVHSRLPSSTAGARKRVITPARKEQNRVAQRAFRQRKREQRMANKEQQPGANKTHMKPVKIQPYPAGEVCSTTKNGSSAIKCISSNNKFPEPIIGLHRTKIDLPQKTSAESIASREISMPEHFLLDDISPTQTCNWLAGSGIDVALSDVQEPLDPSLFPQLSHSSAMDMVNQSTLCTNGLHAPTFDLEQTISSSHSSIFNFSPALISAPKFIQNTDKASHGSFISPRRLTSQTRQHFGDDKSNETPHSDIMLQPYARSRRNSVNRNDIFQLADPYQNAISLSSVTIVQICILNAYCLGLAPEDVVSADCLSLCSPFYKPVTASDDPKALLAAVTKPTIPKYLQPTLTQILFPHHPMLDLIPLPDFREKAIMLSSTSPAMLNPLELKRDIIEGGLICWGARTDPFNAGNGQPWDLRSWEAAPWFLKKWRLLVGGKDGELWKQSMWWRNMRGEPLEA</sequence>
<dbReference type="PANTHER" id="PTHR38116">
    <property type="entry name" value="CHROMOSOME 7, WHOLE GENOME SHOTGUN SEQUENCE"/>
    <property type="match status" value="1"/>
</dbReference>
<name>A0A225AV64_TALAT</name>